<organism evidence="1">
    <name type="scientific">marine sediment metagenome</name>
    <dbReference type="NCBI Taxonomy" id="412755"/>
    <lineage>
        <taxon>unclassified sequences</taxon>
        <taxon>metagenomes</taxon>
        <taxon>ecological metagenomes</taxon>
    </lineage>
</organism>
<comment type="caution">
    <text evidence="1">The sequence shown here is derived from an EMBL/GenBank/DDBJ whole genome shotgun (WGS) entry which is preliminary data.</text>
</comment>
<dbReference type="AlphaFoldDB" id="X0XG74"/>
<protein>
    <submittedName>
        <fullName evidence="1">Uncharacterized protein</fullName>
    </submittedName>
</protein>
<accession>X0XG74</accession>
<evidence type="ECO:0000313" key="1">
    <source>
        <dbReference type="EMBL" id="GAG34412.1"/>
    </source>
</evidence>
<name>X0XG74_9ZZZZ</name>
<feature type="non-terminal residue" evidence="1">
    <location>
        <position position="165"/>
    </location>
</feature>
<dbReference type="PANTHER" id="PTHR40447:SF1">
    <property type="entry name" value="ANAEROBIC SULFITE REDUCTASE SUBUNIT A"/>
    <property type="match status" value="1"/>
</dbReference>
<gene>
    <name evidence="1" type="ORF">S01H1_72345</name>
</gene>
<reference evidence="1" key="1">
    <citation type="journal article" date="2014" name="Front. Microbiol.">
        <title>High frequency of phylogenetically diverse reductive dehalogenase-homologous genes in deep subseafloor sedimentary metagenomes.</title>
        <authorList>
            <person name="Kawai M."/>
            <person name="Futagami T."/>
            <person name="Toyoda A."/>
            <person name="Takaki Y."/>
            <person name="Nishi S."/>
            <person name="Hori S."/>
            <person name="Arai W."/>
            <person name="Tsubouchi T."/>
            <person name="Morono Y."/>
            <person name="Uchiyama I."/>
            <person name="Ito T."/>
            <person name="Fujiyama A."/>
            <person name="Inagaki F."/>
            <person name="Takami H."/>
        </authorList>
    </citation>
    <scope>NUCLEOTIDE SEQUENCE</scope>
    <source>
        <strain evidence="1">Expedition CK06-06</strain>
    </source>
</reference>
<proteinExistence type="predicted"/>
<dbReference type="PANTHER" id="PTHR40447">
    <property type="entry name" value="ANAEROBIC SULFITE REDUCTASE SUBUNIT A"/>
    <property type="match status" value="1"/>
</dbReference>
<dbReference type="EMBL" id="BARS01048239">
    <property type="protein sequence ID" value="GAG34412.1"/>
    <property type="molecule type" value="Genomic_DNA"/>
</dbReference>
<sequence>MEIVFISKLKPFLDAVAGQMELYVPKKTGEHYVYSRYDPSAETPVEFSNIRTCTPIKEFLFPLRELAAIFPEAAEPEEVKPFAVFGLKDCDLRSIEILDKVFADEEFRDPFYVARRENMFIISSDCSEPGESCFCNLFDGRPFAQSGFDLNVSKVKDGFVIEAGS</sequence>